<sequence length="177" mass="20343">MILYRPVILKRELRWRRWENLEGAGRPRVALSRRCLTLVTSAPVGNKKPKDPENKSYSRSNQRFGLSKRPCGTDTRMLATKWRLRHPGDASDLQGDADAKRLINYGLNTNTVKFVLKVPVWRDADCCFSRQSVPTVQPTVSKCWKKDLYSITLDKIAKGERAPPNQLFRLPNLVSDY</sequence>
<reference evidence="3 4" key="1">
    <citation type="journal article" date="2014" name="Nat. Genet.">
        <title>Genome and transcriptome of the porcine whipworm Trichuris suis.</title>
        <authorList>
            <person name="Jex A.R."/>
            <person name="Nejsum P."/>
            <person name="Schwarz E.M."/>
            <person name="Hu L."/>
            <person name="Young N.D."/>
            <person name="Hall R.S."/>
            <person name="Korhonen P.K."/>
            <person name="Liao S."/>
            <person name="Thamsborg S."/>
            <person name="Xia J."/>
            <person name="Xu P."/>
            <person name="Wang S."/>
            <person name="Scheerlinck J.P."/>
            <person name="Hofmann A."/>
            <person name="Sternberg P.W."/>
            <person name="Wang J."/>
            <person name="Gasser R.B."/>
        </authorList>
    </citation>
    <scope>NUCLEOTIDE SEQUENCE [LARGE SCALE GENOMIC DNA]</scope>
    <source>
        <strain evidence="3">DCEP-RM93F</strain>
        <strain evidence="2">DCEP-RM93M</strain>
    </source>
</reference>
<dbReference type="Proteomes" id="UP000030758">
    <property type="component" value="Unassembled WGS sequence"/>
</dbReference>
<keyword evidence="4" id="KW-1185">Reference proteome</keyword>
<dbReference type="Proteomes" id="UP000030764">
    <property type="component" value="Unassembled WGS sequence"/>
</dbReference>
<feature type="region of interest" description="Disordered" evidence="1">
    <location>
        <begin position="42"/>
        <end position="69"/>
    </location>
</feature>
<evidence type="ECO:0000313" key="3">
    <source>
        <dbReference type="EMBL" id="KFD65281.1"/>
    </source>
</evidence>
<accession>A0A085N735</accession>
<dbReference type="EMBL" id="KL363184">
    <property type="protein sequence ID" value="KFD58402.1"/>
    <property type="molecule type" value="Genomic_DNA"/>
</dbReference>
<evidence type="ECO:0000256" key="1">
    <source>
        <dbReference type="SAM" id="MobiDB-lite"/>
    </source>
</evidence>
<name>A0A085N735_9BILA</name>
<dbReference type="EMBL" id="KL367541">
    <property type="protein sequence ID" value="KFD65281.1"/>
    <property type="molecule type" value="Genomic_DNA"/>
</dbReference>
<gene>
    <name evidence="2" type="ORF">M513_00628</name>
    <name evidence="3" type="ORF">M514_00628</name>
</gene>
<evidence type="ECO:0000313" key="4">
    <source>
        <dbReference type="Proteomes" id="UP000030764"/>
    </source>
</evidence>
<proteinExistence type="predicted"/>
<dbReference type="AlphaFoldDB" id="A0A085N735"/>
<evidence type="ECO:0000313" key="2">
    <source>
        <dbReference type="EMBL" id="KFD58402.1"/>
    </source>
</evidence>
<organism evidence="3">
    <name type="scientific">Trichuris suis</name>
    <name type="common">pig whipworm</name>
    <dbReference type="NCBI Taxonomy" id="68888"/>
    <lineage>
        <taxon>Eukaryota</taxon>
        <taxon>Metazoa</taxon>
        <taxon>Ecdysozoa</taxon>
        <taxon>Nematoda</taxon>
        <taxon>Enoplea</taxon>
        <taxon>Dorylaimia</taxon>
        <taxon>Trichinellida</taxon>
        <taxon>Trichuridae</taxon>
        <taxon>Trichuris</taxon>
    </lineage>
</organism>
<protein>
    <submittedName>
        <fullName evidence="3">Uncharacterized protein</fullName>
    </submittedName>
</protein>